<dbReference type="InterPro" id="IPR015421">
    <property type="entry name" value="PyrdxlP-dep_Trfase_major"/>
</dbReference>
<dbReference type="Pfam" id="PF01212">
    <property type="entry name" value="Beta_elim_lyase"/>
    <property type="match status" value="1"/>
</dbReference>
<dbReference type="NCBIfam" id="NF041359">
    <property type="entry name" value="GntG_guanitoxin"/>
    <property type="match status" value="1"/>
</dbReference>
<dbReference type="InterPro" id="IPR015422">
    <property type="entry name" value="PyrdxlP-dep_Trfase_small"/>
</dbReference>
<sequence length="326" mass="34212">MRRAMADAEVGDDVLDGDPTTRRLEAAVAERLGKERALFFPSGTMANQAAIWVQSTPGTEILLDAEAHIIHSEVAATSALCGVQVRPLRGAALVFRAADLMAGMRAPSSDGIEPSMVCLENTHNGAGGVVTTRDDLHALTTVARRFNLAVHLDGARLWNAAAATGTSLAAFAACADTVMVSFSKGLGAPVGACLAGPADVITRAHRARKRFGGGMRQSGILAAGALYGLEHHLDRLAEDHEAAKYLAHLVDGVGGAKVIMPDTNIVMIDLPSPRADDVIARAAALGVRIYKWHDRRVRAVTHLDAPIGLIAEHGPKIAQALSEVLA</sequence>
<evidence type="ECO:0000313" key="7">
    <source>
        <dbReference type="EMBL" id="QJR38166.1"/>
    </source>
</evidence>
<feature type="modified residue" description="N6-(pyridoxal phosphate)lysine" evidence="5">
    <location>
        <position position="184"/>
    </location>
</feature>
<dbReference type="Proteomes" id="UP000500938">
    <property type="component" value="Chromosome"/>
</dbReference>
<dbReference type="EMBL" id="CP053085">
    <property type="protein sequence ID" value="QJR38166.1"/>
    <property type="molecule type" value="Genomic_DNA"/>
</dbReference>
<accession>A0A6M4IX53</accession>
<organism evidence="7 8">
    <name type="scientific">Gemmatimonas groenlandica</name>
    <dbReference type="NCBI Taxonomy" id="2732249"/>
    <lineage>
        <taxon>Bacteria</taxon>
        <taxon>Pseudomonadati</taxon>
        <taxon>Gemmatimonadota</taxon>
        <taxon>Gemmatimonadia</taxon>
        <taxon>Gemmatimonadales</taxon>
        <taxon>Gemmatimonadaceae</taxon>
        <taxon>Gemmatimonas</taxon>
    </lineage>
</organism>
<comment type="similarity">
    <text evidence="2">Belongs to the threonine aldolase family.</text>
</comment>
<name>A0A6M4IX53_9BACT</name>
<evidence type="ECO:0000256" key="5">
    <source>
        <dbReference type="PIRSR" id="PIRSR017617-1"/>
    </source>
</evidence>
<evidence type="ECO:0000256" key="2">
    <source>
        <dbReference type="ARBA" id="ARBA00006966"/>
    </source>
</evidence>
<dbReference type="KEGG" id="ggr:HKW67_09055"/>
<evidence type="ECO:0000256" key="3">
    <source>
        <dbReference type="ARBA" id="ARBA00022898"/>
    </source>
</evidence>
<dbReference type="AlphaFoldDB" id="A0A6M4IX53"/>
<dbReference type="PANTHER" id="PTHR48097:SF9">
    <property type="entry name" value="L-THREONINE ALDOLASE"/>
    <property type="match status" value="1"/>
</dbReference>
<feature type="domain" description="Aromatic amino acid beta-eliminating lyase/threonine aldolase" evidence="6">
    <location>
        <begin position="1"/>
        <end position="270"/>
    </location>
</feature>
<dbReference type="InterPro" id="IPR023603">
    <property type="entry name" value="Low_specificity_L-TA-like"/>
</dbReference>
<gene>
    <name evidence="7" type="ORF">HKW67_09055</name>
</gene>
<keyword evidence="4" id="KW-0456">Lyase</keyword>
<reference evidence="7 8" key="1">
    <citation type="submission" date="2020-05" db="EMBL/GenBank/DDBJ databases">
        <title>Complete genome sequence of Gemmatimonas greenlandica TET16.</title>
        <authorList>
            <person name="Zeng Y."/>
        </authorList>
    </citation>
    <scope>NUCLEOTIDE SEQUENCE [LARGE SCALE GENOMIC DNA]</scope>
    <source>
        <strain evidence="7 8">TET16</strain>
    </source>
</reference>
<keyword evidence="8" id="KW-1185">Reference proteome</keyword>
<comment type="cofactor">
    <cofactor evidence="1">
        <name>pyridoxal 5'-phosphate</name>
        <dbReference type="ChEBI" id="CHEBI:597326"/>
    </cofactor>
</comment>
<dbReference type="GO" id="GO:0006545">
    <property type="term" value="P:glycine biosynthetic process"/>
    <property type="evidence" value="ECO:0007669"/>
    <property type="project" value="TreeGrafter"/>
</dbReference>
<dbReference type="Gene3D" id="3.90.1150.10">
    <property type="entry name" value="Aspartate Aminotransferase, domain 1"/>
    <property type="match status" value="1"/>
</dbReference>
<keyword evidence="3" id="KW-0663">Pyridoxal phosphate</keyword>
<evidence type="ECO:0000256" key="1">
    <source>
        <dbReference type="ARBA" id="ARBA00001933"/>
    </source>
</evidence>
<dbReference type="SUPFAM" id="SSF53383">
    <property type="entry name" value="PLP-dependent transferases"/>
    <property type="match status" value="1"/>
</dbReference>
<dbReference type="InterPro" id="IPR001597">
    <property type="entry name" value="ArAA_b-elim_lyase/Thr_aldolase"/>
</dbReference>
<dbReference type="Gene3D" id="3.40.640.10">
    <property type="entry name" value="Type I PLP-dependent aspartate aminotransferase-like (Major domain)"/>
    <property type="match status" value="1"/>
</dbReference>
<evidence type="ECO:0000259" key="6">
    <source>
        <dbReference type="Pfam" id="PF01212"/>
    </source>
</evidence>
<evidence type="ECO:0000256" key="4">
    <source>
        <dbReference type="ARBA" id="ARBA00023239"/>
    </source>
</evidence>
<dbReference type="GO" id="GO:0005829">
    <property type="term" value="C:cytosol"/>
    <property type="evidence" value="ECO:0007669"/>
    <property type="project" value="TreeGrafter"/>
</dbReference>
<dbReference type="PIRSF" id="PIRSF017617">
    <property type="entry name" value="Thr_aldolase"/>
    <property type="match status" value="1"/>
</dbReference>
<dbReference type="GO" id="GO:0008732">
    <property type="term" value="F:L-allo-threonine aldolase activity"/>
    <property type="evidence" value="ECO:0007669"/>
    <property type="project" value="TreeGrafter"/>
</dbReference>
<dbReference type="InterPro" id="IPR015424">
    <property type="entry name" value="PyrdxlP-dep_Trfase"/>
</dbReference>
<dbReference type="FunFam" id="3.40.640.10:FF:000030">
    <property type="entry name" value="Low-specificity L-threonine aldolase"/>
    <property type="match status" value="1"/>
</dbReference>
<evidence type="ECO:0000313" key="8">
    <source>
        <dbReference type="Proteomes" id="UP000500938"/>
    </source>
</evidence>
<dbReference type="GO" id="GO:0006567">
    <property type="term" value="P:L-threonine catabolic process"/>
    <property type="evidence" value="ECO:0007669"/>
    <property type="project" value="TreeGrafter"/>
</dbReference>
<dbReference type="PANTHER" id="PTHR48097">
    <property type="entry name" value="L-THREONINE ALDOLASE-RELATED"/>
    <property type="match status" value="1"/>
</dbReference>
<protein>
    <submittedName>
        <fullName evidence="7">Threonine aldolase family protein</fullName>
    </submittedName>
</protein>
<proteinExistence type="inferred from homology"/>